<keyword evidence="1" id="KW-0732">Signal</keyword>
<dbReference type="OrthoDB" id="9796962at2"/>
<feature type="chain" id="PRO_5008088388" description="Copper chaperone PCu(A)C" evidence="1">
    <location>
        <begin position="24"/>
        <end position="169"/>
    </location>
</feature>
<feature type="signal peptide" evidence="1">
    <location>
        <begin position="1"/>
        <end position="23"/>
    </location>
</feature>
<dbReference type="AlphaFoldDB" id="A0A178I316"/>
<dbReference type="STRING" id="1770058.A3840_02295"/>
<keyword evidence="3" id="KW-1185">Reference proteome</keyword>
<evidence type="ECO:0000313" key="3">
    <source>
        <dbReference type="Proteomes" id="UP000078389"/>
    </source>
</evidence>
<reference evidence="2 3" key="1">
    <citation type="submission" date="2016-03" db="EMBL/GenBank/DDBJ databases">
        <title>Genome sequencing of Devosia sp. S37.</title>
        <authorList>
            <person name="Mohd Nor M."/>
        </authorList>
    </citation>
    <scope>NUCLEOTIDE SEQUENCE [LARGE SCALE GENOMIC DNA]</scope>
    <source>
        <strain evidence="2 3">S37</strain>
    </source>
</reference>
<accession>A0A178I316</accession>
<protein>
    <recommendedName>
        <fullName evidence="4">Copper chaperone PCu(A)C</fullName>
    </recommendedName>
</protein>
<dbReference type="Pfam" id="PF04314">
    <property type="entry name" value="PCuAC"/>
    <property type="match status" value="1"/>
</dbReference>
<proteinExistence type="predicted"/>
<dbReference type="EMBL" id="LVVY01000061">
    <property type="protein sequence ID" value="OAM79943.1"/>
    <property type="molecule type" value="Genomic_DNA"/>
</dbReference>
<gene>
    <name evidence="2" type="ORF">A3840_02295</name>
</gene>
<dbReference type="SUPFAM" id="SSF110087">
    <property type="entry name" value="DR1885-like metal-binding protein"/>
    <property type="match status" value="1"/>
</dbReference>
<dbReference type="InterPro" id="IPR058248">
    <property type="entry name" value="Lxx211020-like"/>
</dbReference>
<dbReference type="InterPro" id="IPR007410">
    <property type="entry name" value="LpqE-like"/>
</dbReference>
<dbReference type="Gene3D" id="2.60.40.1890">
    <property type="entry name" value="PCu(A)C copper chaperone"/>
    <property type="match status" value="1"/>
</dbReference>
<dbReference type="PANTHER" id="PTHR36302:SF1">
    <property type="entry name" value="COPPER CHAPERONE PCU(A)C"/>
    <property type="match status" value="1"/>
</dbReference>
<sequence length="169" mass="17461">MSLRLPLFALALMALAPAMPALAQHAHDTHAPAAVTIGNIEIKDAFTRATLPNAPVAGGFMTLTNKGSEDDRLVSVETPIARQGQIHEMAMEGDVMKMRQLADGLLIPAGESVELAPGSYHLMFMGLIGSVAEGDAVPVTLTFEKAGTITIDLPAGCSAAAAPAHGEGH</sequence>
<name>A0A178I316_9HYPH</name>
<dbReference type="RefSeq" id="WP_067451253.1">
    <property type="nucleotide sequence ID" value="NZ_LVVY01000061.1"/>
</dbReference>
<evidence type="ECO:0008006" key="4">
    <source>
        <dbReference type="Google" id="ProtNLM"/>
    </source>
</evidence>
<organism evidence="2 3">
    <name type="scientific">Devosia elaeis</name>
    <dbReference type="NCBI Taxonomy" id="1770058"/>
    <lineage>
        <taxon>Bacteria</taxon>
        <taxon>Pseudomonadati</taxon>
        <taxon>Pseudomonadota</taxon>
        <taxon>Alphaproteobacteria</taxon>
        <taxon>Hyphomicrobiales</taxon>
        <taxon>Devosiaceae</taxon>
        <taxon>Devosia</taxon>
    </lineage>
</organism>
<evidence type="ECO:0000256" key="1">
    <source>
        <dbReference type="SAM" id="SignalP"/>
    </source>
</evidence>
<dbReference type="PANTHER" id="PTHR36302">
    <property type="entry name" value="BLR7088 PROTEIN"/>
    <property type="match status" value="1"/>
</dbReference>
<dbReference type="Proteomes" id="UP000078389">
    <property type="component" value="Unassembled WGS sequence"/>
</dbReference>
<evidence type="ECO:0000313" key="2">
    <source>
        <dbReference type="EMBL" id="OAM79943.1"/>
    </source>
</evidence>
<comment type="caution">
    <text evidence="2">The sequence shown here is derived from an EMBL/GenBank/DDBJ whole genome shotgun (WGS) entry which is preliminary data.</text>
</comment>
<dbReference type="InterPro" id="IPR036182">
    <property type="entry name" value="PCuAC_sf"/>
</dbReference>